<reference evidence="4" key="1">
    <citation type="submission" date="2025-08" db="UniProtKB">
        <authorList>
            <consortium name="RefSeq"/>
        </authorList>
    </citation>
    <scope>IDENTIFICATION</scope>
</reference>
<dbReference type="SMART" id="SM00494">
    <property type="entry name" value="ChtBD2"/>
    <property type="match status" value="2"/>
</dbReference>
<dbReference type="InterPro" id="IPR002557">
    <property type="entry name" value="Chitin-bd_dom"/>
</dbReference>
<evidence type="ECO:0000313" key="3">
    <source>
        <dbReference type="Proteomes" id="UP000694888"/>
    </source>
</evidence>
<dbReference type="Pfam" id="PF01607">
    <property type="entry name" value="CBM_14"/>
    <property type="match status" value="1"/>
</dbReference>
<evidence type="ECO:0000313" key="4">
    <source>
        <dbReference type="RefSeq" id="XP_005106927.2"/>
    </source>
</evidence>
<dbReference type="Proteomes" id="UP000694888">
    <property type="component" value="Unplaced"/>
</dbReference>
<gene>
    <name evidence="4" type="primary">LOC101846522</name>
</gene>
<name>A0ABM0K227_APLCA</name>
<organism evidence="3 4">
    <name type="scientific">Aplysia californica</name>
    <name type="common">California sea hare</name>
    <dbReference type="NCBI Taxonomy" id="6500"/>
    <lineage>
        <taxon>Eukaryota</taxon>
        <taxon>Metazoa</taxon>
        <taxon>Spiralia</taxon>
        <taxon>Lophotrochozoa</taxon>
        <taxon>Mollusca</taxon>
        <taxon>Gastropoda</taxon>
        <taxon>Heterobranchia</taxon>
        <taxon>Euthyneura</taxon>
        <taxon>Tectipleura</taxon>
        <taxon>Aplysiida</taxon>
        <taxon>Aplysioidea</taxon>
        <taxon>Aplysiidae</taxon>
        <taxon>Aplysia</taxon>
    </lineage>
</organism>
<evidence type="ECO:0000259" key="2">
    <source>
        <dbReference type="PROSITE" id="PS50940"/>
    </source>
</evidence>
<feature type="domain" description="Chitin-binding type-2" evidence="2">
    <location>
        <begin position="26"/>
        <end position="87"/>
    </location>
</feature>
<sequence length="443" mass="47918">MAFLKATIAFVACLAMAQAQFPVQTSPSCDNQRTIRGVNTMSDSNYCQLFYQCDLANYAKARSCNVGELFDEISQNCKAPQDTVCKSWSCPNSLINFPDLCCDKYWECNNNVFTQKDCGVGQSFDRVRGQCVNGVACQSNELCPSILVNNPQQTSCPLQAAANGNPCSFKFVNIDGDLACAAGTWWNQTACTCSYLPAGQTCSSGDVLRRRTQNKQIDSLCRASFRVDFSGSQLVALSDKDNTPYQVSDGFLLNAVNLFNNEATLSVTPGSSPYIYSYYYVSNELRSPVAMTVVFRPSGVQQGQTFDLISNSFDQNTPVCSTGAVSVKVTYASINNFNFVVSATGSSGTVDTFNFNVNASPNNFLRFVFTFDNVVRAQVFDMGPGGNNAPLSVGSRVSTVGLGRALAFNTCGLTIGGGLDGVIREFNVYEGCGNQFSNLLQNP</sequence>
<proteinExistence type="predicted"/>
<dbReference type="GeneID" id="101846522"/>
<dbReference type="SUPFAM" id="SSF57625">
    <property type="entry name" value="Invertebrate chitin-binding proteins"/>
    <property type="match status" value="2"/>
</dbReference>
<keyword evidence="3" id="KW-1185">Reference proteome</keyword>
<keyword evidence="1" id="KW-0732">Signal</keyword>
<dbReference type="RefSeq" id="XP_005106927.2">
    <property type="nucleotide sequence ID" value="XM_005106870.3"/>
</dbReference>
<accession>A0ABM0K227</accession>
<evidence type="ECO:0000256" key="1">
    <source>
        <dbReference type="SAM" id="SignalP"/>
    </source>
</evidence>
<dbReference type="PROSITE" id="PS50940">
    <property type="entry name" value="CHIT_BIND_II"/>
    <property type="match status" value="1"/>
</dbReference>
<feature type="signal peptide" evidence="1">
    <location>
        <begin position="1"/>
        <end position="19"/>
    </location>
</feature>
<dbReference type="InterPro" id="IPR036508">
    <property type="entry name" value="Chitin-bd_dom_sf"/>
</dbReference>
<protein>
    <submittedName>
        <fullName evidence="4">Uncharacterized protein LOC101846522</fullName>
    </submittedName>
</protein>
<feature type="chain" id="PRO_5046254606" evidence="1">
    <location>
        <begin position="20"/>
        <end position="443"/>
    </location>
</feature>